<feature type="transmembrane region" description="Helical" evidence="1">
    <location>
        <begin position="77"/>
        <end position="96"/>
    </location>
</feature>
<dbReference type="AlphaFoldDB" id="A0A2W2C2Q5"/>
<dbReference type="Proteomes" id="UP000248745">
    <property type="component" value="Unassembled WGS sequence"/>
</dbReference>
<evidence type="ECO:0000256" key="1">
    <source>
        <dbReference type="SAM" id="Phobius"/>
    </source>
</evidence>
<reference evidence="2 3" key="1">
    <citation type="submission" date="2018-06" db="EMBL/GenBank/DDBJ databases">
        <title>Mucibacter soli gen. nov., sp. nov., a new member of the family Chitinophagaceae producing mucin.</title>
        <authorList>
            <person name="Kim M.-K."/>
            <person name="Park S."/>
            <person name="Kim T.-S."/>
            <person name="Joung Y."/>
            <person name="Han J.-H."/>
            <person name="Kim S.B."/>
        </authorList>
    </citation>
    <scope>NUCLEOTIDE SEQUENCE [LARGE SCALE GENOMIC DNA]</scope>
    <source>
        <strain evidence="2 3">R1-15</strain>
    </source>
</reference>
<keyword evidence="1" id="KW-0472">Membrane</keyword>
<gene>
    <name evidence="2" type="ORF">DN068_02045</name>
</gene>
<protein>
    <submittedName>
        <fullName evidence="2">Uncharacterized protein</fullName>
    </submittedName>
</protein>
<accession>A0A2W2C2Q5</accession>
<evidence type="ECO:0000313" key="3">
    <source>
        <dbReference type="Proteomes" id="UP000248745"/>
    </source>
</evidence>
<keyword evidence="3" id="KW-1185">Reference proteome</keyword>
<feature type="transmembrane region" description="Helical" evidence="1">
    <location>
        <begin position="7"/>
        <end position="28"/>
    </location>
</feature>
<dbReference type="EMBL" id="QKTW01000003">
    <property type="protein sequence ID" value="PZF74383.1"/>
    <property type="molecule type" value="Genomic_DNA"/>
</dbReference>
<keyword evidence="1" id="KW-0812">Transmembrane</keyword>
<comment type="caution">
    <text evidence="2">The sequence shown here is derived from an EMBL/GenBank/DDBJ whole genome shotgun (WGS) entry which is preliminary data.</text>
</comment>
<proteinExistence type="predicted"/>
<feature type="transmembrane region" description="Helical" evidence="1">
    <location>
        <begin position="102"/>
        <end position="122"/>
    </location>
</feature>
<evidence type="ECO:0000313" key="2">
    <source>
        <dbReference type="EMBL" id="PZF74383.1"/>
    </source>
</evidence>
<feature type="transmembrane region" description="Helical" evidence="1">
    <location>
        <begin position="48"/>
        <end position="70"/>
    </location>
</feature>
<name>A0A2W2C2Q5_9BACT</name>
<dbReference type="RefSeq" id="WP_110997221.1">
    <property type="nucleotide sequence ID" value="NZ_QKTW01000003.1"/>
</dbReference>
<sequence length="125" mass="14120">MQTARKFLIFFLGLTAFMQFGLGAWILFGLDSLLRATHMSFSEDLKVFSTFFGICLFIFASLGVVAIGYNRKSKPEAIFLSKFIGWWMVIGGFTVIMEIQRYDLAIVDLARGIAILISAYLVKKK</sequence>
<keyword evidence="1" id="KW-1133">Transmembrane helix</keyword>
<organism evidence="2 3">
    <name type="scientific">Taibaiella soli</name>
    <dbReference type="NCBI Taxonomy" id="1649169"/>
    <lineage>
        <taxon>Bacteria</taxon>
        <taxon>Pseudomonadati</taxon>
        <taxon>Bacteroidota</taxon>
        <taxon>Chitinophagia</taxon>
        <taxon>Chitinophagales</taxon>
        <taxon>Chitinophagaceae</taxon>
        <taxon>Taibaiella</taxon>
    </lineage>
</organism>